<evidence type="ECO:0000313" key="4">
    <source>
        <dbReference type="Proteomes" id="UP000540490"/>
    </source>
</evidence>
<keyword evidence="4" id="KW-1185">Reference proteome</keyword>
<dbReference type="EMBL" id="JABEQO010000008">
    <property type="protein sequence ID" value="MBB2164492.1"/>
    <property type="molecule type" value="Genomic_DNA"/>
</dbReference>
<evidence type="ECO:0000313" key="2">
    <source>
        <dbReference type="EMBL" id="MBB2164492.1"/>
    </source>
</evidence>
<dbReference type="InterPro" id="IPR045584">
    <property type="entry name" value="Pilin-like"/>
</dbReference>
<dbReference type="Gene3D" id="3.30.1690.10">
    <property type="entry name" value="TcpA-like pilin"/>
    <property type="match status" value="1"/>
</dbReference>
<sequence>MDQIISLLVKAGAVLLAVVAVLAGSYEVFSRNNGSTAAGEQSQLATNIETYYNGGMMARNYSSISNSSAIRAALVPKSMLNGDGNTIAGPWGGSTVTIGTWGNGFQVAWSNVDGDSCATFARSQAPQNVNINGDDIPLSNSDAATQIANACNASSGASTASVTFEYAG</sequence>
<accession>A0A7W4IKY1</accession>
<proteinExistence type="predicted"/>
<evidence type="ECO:0000313" key="5">
    <source>
        <dbReference type="Proteomes" id="UP000561077"/>
    </source>
</evidence>
<dbReference type="SUPFAM" id="SSF54523">
    <property type="entry name" value="Pili subunits"/>
    <property type="match status" value="1"/>
</dbReference>
<organism evidence="2 5">
    <name type="scientific">Gluconacetobacter dulcium</name>
    <dbReference type="NCBI Taxonomy" id="2729096"/>
    <lineage>
        <taxon>Bacteria</taxon>
        <taxon>Pseudomonadati</taxon>
        <taxon>Pseudomonadota</taxon>
        <taxon>Alphaproteobacteria</taxon>
        <taxon>Acetobacterales</taxon>
        <taxon>Acetobacteraceae</taxon>
        <taxon>Gluconacetobacter</taxon>
    </lineage>
</organism>
<dbReference type="AlphaFoldDB" id="A0A7W4IKY1"/>
<dbReference type="Pfam" id="PF08805">
    <property type="entry name" value="PilS"/>
    <property type="match status" value="1"/>
</dbReference>
<evidence type="ECO:0000313" key="3">
    <source>
        <dbReference type="EMBL" id="MBB2193741.1"/>
    </source>
</evidence>
<dbReference type="InterPro" id="IPR014911">
    <property type="entry name" value="PilS_N"/>
</dbReference>
<dbReference type="RefSeq" id="WP_182973701.1">
    <property type="nucleotide sequence ID" value="NZ_JABEQN010000008.1"/>
</dbReference>
<dbReference type="Proteomes" id="UP000540490">
    <property type="component" value="Unassembled WGS sequence"/>
</dbReference>
<evidence type="ECO:0000259" key="1">
    <source>
        <dbReference type="Pfam" id="PF08805"/>
    </source>
</evidence>
<dbReference type="EMBL" id="JABEQN010000008">
    <property type="protein sequence ID" value="MBB2193741.1"/>
    <property type="molecule type" value="Genomic_DNA"/>
</dbReference>
<comment type="caution">
    <text evidence="2">The sequence shown here is derived from an EMBL/GenBank/DDBJ whole genome shotgun (WGS) entry which is preliminary data.</text>
</comment>
<name>A0A7W4IKY1_9PROT</name>
<reference evidence="4 5" key="1">
    <citation type="submission" date="2020-04" db="EMBL/GenBank/DDBJ databases">
        <title>Description of novel Gluconacetobacter.</title>
        <authorList>
            <person name="Sombolestani A."/>
        </authorList>
    </citation>
    <scope>NUCLEOTIDE SEQUENCE [LARGE SCALE GENOMIC DNA]</scope>
    <source>
        <strain evidence="3 4">LMG 1728</strain>
        <strain evidence="2 5">LMG 1731</strain>
    </source>
</reference>
<feature type="domain" description="Type 4 secretion system PilS N-terminal" evidence="1">
    <location>
        <begin position="42"/>
        <end position="163"/>
    </location>
</feature>
<dbReference type="Proteomes" id="UP000561077">
    <property type="component" value="Unassembled WGS sequence"/>
</dbReference>
<gene>
    <name evidence="3" type="ORF">HLH25_08805</name>
    <name evidence="2" type="ORF">HLH26_08050</name>
</gene>
<protein>
    <recommendedName>
        <fullName evidence="1">Type 4 secretion system PilS N-terminal domain-containing protein</fullName>
    </recommendedName>
</protein>